<sequence>MAAGSSNAAKESGACSFRLPPSKEKVHSVERVCSILFTTPQGAKWQLMALMPLRSLGLAVSGSPQARKKFVPLRGFAASFVPRLWA</sequence>
<comment type="caution">
    <text evidence="2">The sequence shown here is derived from an EMBL/GenBank/DDBJ whole genome shotgun (WGS) entry which is preliminary data.</text>
</comment>
<evidence type="ECO:0000313" key="3">
    <source>
        <dbReference type="Proteomes" id="UP001066276"/>
    </source>
</evidence>
<proteinExistence type="predicted"/>
<reference evidence="2" key="1">
    <citation type="journal article" date="2022" name="bioRxiv">
        <title>Sequencing and chromosome-scale assembly of the giantPleurodeles waltlgenome.</title>
        <authorList>
            <person name="Brown T."/>
            <person name="Elewa A."/>
            <person name="Iarovenko S."/>
            <person name="Subramanian E."/>
            <person name="Araus A.J."/>
            <person name="Petzold A."/>
            <person name="Susuki M."/>
            <person name="Suzuki K.-i.T."/>
            <person name="Hayashi T."/>
            <person name="Toyoda A."/>
            <person name="Oliveira C."/>
            <person name="Osipova E."/>
            <person name="Leigh N.D."/>
            <person name="Simon A."/>
            <person name="Yun M.H."/>
        </authorList>
    </citation>
    <scope>NUCLEOTIDE SEQUENCE</scope>
    <source>
        <strain evidence="2">20211129_DDA</strain>
        <tissue evidence="2">Liver</tissue>
    </source>
</reference>
<gene>
    <name evidence="2" type="ORF">NDU88_006401</name>
</gene>
<evidence type="ECO:0000256" key="1">
    <source>
        <dbReference type="SAM" id="MobiDB-lite"/>
    </source>
</evidence>
<feature type="region of interest" description="Disordered" evidence="1">
    <location>
        <begin position="1"/>
        <end position="23"/>
    </location>
</feature>
<protein>
    <submittedName>
        <fullName evidence="2">Uncharacterized protein</fullName>
    </submittedName>
</protein>
<organism evidence="2 3">
    <name type="scientific">Pleurodeles waltl</name>
    <name type="common">Iberian ribbed newt</name>
    <dbReference type="NCBI Taxonomy" id="8319"/>
    <lineage>
        <taxon>Eukaryota</taxon>
        <taxon>Metazoa</taxon>
        <taxon>Chordata</taxon>
        <taxon>Craniata</taxon>
        <taxon>Vertebrata</taxon>
        <taxon>Euteleostomi</taxon>
        <taxon>Amphibia</taxon>
        <taxon>Batrachia</taxon>
        <taxon>Caudata</taxon>
        <taxon>Salamandroidea</taxon>
        <taxon>Salamandridae</taxon>
        <taxon>Pleurodelinae</taxon>
        <taxon>Pleurodeles</taxon>
    </lineage>
</organism>
<evidence type="ECO:0000313" key="2">
    <source>
        <dbReference type="EMBL" id="KAJ1202604.1"/>
    </source>
</evidence>
<dbReference type="Proteomes" id="UP001066276">
    <property type="component" value="Chromosome 2_1"/>
</dbReference>
<dbReference type="AlphaFoldDB" id="A0AAV7VPK8"/>
<keyword evidence="3" id="KW-1185">Reference proteome</keyword>
<accession>A0AAV7VPK8</accession>
<dbReference type="EMBL" id="JANPWB010000003">
    <property type="protein sequence ID" value="KAJ1202604.1"/>
    <property type="molecule type" value="Genomic_DNA"/>
</dbReference>
<name>A0AAV7VPK8_PLEWA</name>